<dbReference type="Proteomes" id="UP001589798">
    <property type="component" value="Unassembled WGS sequence"/>
</dbReference>
<gene>
    <name evidence="1" type="ORF">ACFFJC_01400</name>
</gene>
<dbReference type="RefSeq" id="WP_379485792.1">
    <property type="nucleotide sequence ID" value="NZ_JBHLWK010000004.1"/>
</dbReference>
<sequence length="185" mass="20847">MRITSYGLFWKADEIEWAPGAGYKDSFRLLGRVGMNRGKLQVADFRHQQGIYILYDDYGANYVGLSRTGLGKRLRDHTEDKHAGKWDRFSWFGFRPLGGAGSNGVFQLGQTKEEVSENAHATIGDLEALLIKAMGTRNNSVSMRFKDAVEWKQVDWDDIEKYLLRVAPSGDSPMPEVGPRADITD</sequence>
<dbReference type="EMBL" id="JBHLWK010000004">
    <property type="protein sequence ID" value="MFC0202919.1"/>
    <property type="molecule type" value="Genomic_DNA"/>
</dbReference>
<evidence type="ECO:0000313" key="1">
    <source>
        <dbReference type="EMBL" id="MFC0202919.1"/>
    </source>
</evidence>
<keyword evidence="2" id="KW-1185">Reference proteome</keyword>
<comment type="caution">
    <text evidence="1">The sequence shown here is derived from an EMBL/GenBank/DDBJ whole genome shotgun (WGS) entry which is preliminary data.</text>
</comment>
<accession>A0ABV6CQB0</accession>
<name>A0ABV6CQB0_9SPHN</name>
<proteinExistence type="predicted"/>
<dbReference type="CDD" id="cd00719">
    <property type="entry name" value="GIY-YIG_SF"/>
    <property type="match status" value="1"/>
</dbReference>
<reference evidence="1 2" key="1">
    <citation type="submission" date="2024-09" db="EMBL/GenBank/DDBJ databases">
        <authorList>
            <person name="Sun Q."/>
            <person name="Mori K."/>
        </authorList>
    </citation>
    <scope>NUCLEOTIDE SEQUENCE [LARGE SCALE GENOMIC DNA]</scope>
    <source>
        <strain evidence="1 2">CCM 7706</strain>
    </source>
</reference>
<evidence type="ECO:0000313" key="2">
    <source>
        <dbReference type="Proteomes" id="UP001589798"/>
    </source>
</evidence>
<protein>
    <submittedName>
        <fullName evidence="1">GIY-YIG nuclease family protein</fullName>
    </submittedName>
</protein>
<organism evidence="1 2">
    <name type="scientific">Novosphingobium soli</name>
    <dbReference type="NCBI Taxonomy" id="574956"/>
    <lineage>
        <taxon>Bacteria</taxon>
        <taxon>Pseudomonadati</taxon>
        <taxon>Pseudomonadota</taxon>
        <taxon>Alphaproteobacteria</taxon>
        <taxon>Sphingomonadales</taxon>
        <taxon>Sphingomonadaceae</taxon>
        <taxon>Novosphingobium</taxon>
    </lineage>
</organism>